<reference evidence="1 2" key="1">
    <citation type="submission" date="2023-12" db="EMBL/GenBank/DDBJ databases">
        <title>Chromobacterium sp. strain TRC.1.1.SA producing antimicrobial pigment.</title>
        <authorList>
            <person name="Verma N."/>
            <person name="Choksket S."/>
            <person name="Pinnaka A.K."/>
            <person name="Korpole S."/>
        </authorList>
    </citation>
    <scope>NUCLEOTIDE SEQUENCE [LARGE SCALE GENOMIC DNA]</scope>
    <source>
        <strain evidence="1 2">TRC1.1.SA</strain>
    </source>
</reference>
<dbReference type="RefSeq" id="WP_346789051.1">
    <property type="nucleotide sequence ID" value="NZ_JAYFSJ010000009.1"/>
</dbReference>
<keyword evidence="2" id="KW-1185">Reference proteome</keyword>
<organism evidence="1 2">
    <name type="scientific">Chromobacterium indicum</name>
    <dbReference type="NCBI Taxonomy" id="3110228"/>
    <lineage>
        <taxon>Bacteria</taxon>
        <taxon>Pseudomonadati</taxon>
        <taxon>Pseudomonadota</taxon>
        <taxon>Betaproteobacteria</taxon>
        <taxon>Neisseriales</taxon>
        <taxon>Chromobacteriaceae</taxon>
        <taxon>Chromobacterium</taxon>
    </lineage>
</organism>
<comment type="caution">
    <text evidence="1">The sequence shown here is derived from an EMBL/GenBank/DDBJ whole genome shotgun (WGS) entry which is preliminary data.</text>
</comment>
<proteinExistence type="predicted"/>
<sequence>MESIELIQKMSSADAADWILEKYGLNNQNYYEAFEFIKKKSWKRVDQIKLARFYLAKMPFASALPYEVFASFMALQPFLMVIRECKPLRLEDINLMLYHLIPVLRKMVKTQKDSEMVTKFLADISQGRSLS</sequence>
<gene>
    <name evidence="1" type="ORF">VA599_13620</name>
</gene>
<evidence type="ECO:0000313" key="2">
    <source>
        <dbReference type="Proteomes" id="UP001405405"/>
    </source>
</evidence>
<accession>A0ABV0CKU9</accession>
<dbReference type="Proteomes" id="UP001405405">
    <property type="component" value="Unassembled WGS sequence"/>
</dbReference>
<dbReference type="EMBL" id="JAYFSJ010000009">
    <property type="protein sequence ID" value="MEN7431794.1"/>
    <property type="molecule type" value="Genomic_DNA"/>
</dbReference>
<name>A0ABV0CKU9_9NEIS</name>
<evidence type="ECO:0000313" key="1">
    <source>
        <dbReference type="EMBL" id="MEN7431794.1"/>
    </source>
</evidence>
<protein>
    <submittedName>
        <fullName evidence="1">Uncharacterized protein</fullName>
    </submittedName>
</protein>